<dbReference type="AlphaFoldDB" id="A0A7W7H828"/>
<name>A0A7W7H828_9ACTN</name>
<dbReference type="Proteomes" id="UP000546162">
    <property type="component" value="Unassembled WGS sequence"/>
</dbReference>
<keyword evidence="2" id="KW-1185">Reference proteome</keyword>
<dbReference type="EMBL" id="JACHNB010000001">
    <property type="protein sequence ID" value="MBB4745715.1"/>
    <property type="molecule type" value="Genomic_DNA"/>
</dbReference>
<dbReference type="RefSeq" id="WP_185046072.1">
    <property type="nucleotide sequence ID" value="NZ_BAABFG010000005.1"/>
</dbReference>
<reference evidence="1 2" key="1">
    <citation type="submission" date="2020-08" db="EMBL/GenBank/DDBJ databases">
        <title>Sequencing the genomes of 1000 actinobacteria strains.</title>
        <authorList>
            <person name="Klenk H.-P."/>
        </authorList>
    </citation>
    <scope>NUCLEOTIDE SEQUENCE [LARGE SCALE GENOMIC DNA]</scope>
    <source>
        <strain evidence="1 2">DSM 45809</strain>
    </source>
</reference>
<proteinExistence type="predicted"/>
<accession>A0A7W7H828</accession>
<protein>
    <submittedName>
        <fullName evidence="1">Uncharacterized protein</fullName>
    </submittedName>
</protein>
<evidence type="ECO:0000313" key="2">
    <source>
        <dbReference type="Proteomes" id="UP000546162"/>
    </source>
</evidence>
<evidence type="ECO:0000313" key="1">
    <source>
        <dbReference type="EMBL" id="MBB4745715.1"/>
    </source>
</evidence>
<gene>
    <name evidence="1" type="ORF">BJY16_009174</name>
</gene>
<comment type="caution">
    <text evidence="1">The sequence shown here is derived from an EMBL/GenBank/DDBJ whole genome shotgun (WGS) entry which is preliminary data.</text>
</comment>
<sequence>MAEVDLTTPADVAGEAYATAVRTKSLKLKQELIRQTLEDSASWTRAVNDKWANDHPGEWDGLPIPPEEIQQYRQRVQTEDYEWVVPSFERYLEPDPDKLTPIIDALAKVEAMLQGRADQEGGWTGSSPALQRINDVRADMTLWEGAFKENFVDRFLTPLGNVVPNQREVIALSREQLEGAKIIHIRFRKSVLSMLDNGIKAVQQLSNSACKGSDVLKWGSIALCVVGTIGGGMTLGVGAAAAAVAIDVLGTVAGGLVPSDKEATKLDLAANTATEVAGKILSAQSALDNDTYSQEEIVTTALRSLYSIVSTERQPTRTSNRSTAFGVATPALADATPGQITGGSFRPRH</sequence>
<organism evidence="1 2">
    <name type="scientific">Actinoplanes octamycinicus</name>
    <dbReference type="NCBI Taxonomy" id="135948"/>
    <lineage>
        <taxon>Bacteria</taxon>
        <taxon>Bacillati</taxon>
        <taxon>Actinomycetota</taxon>
        <taxon>Actinomycetes</taxon>
        <taxon>Micromonosporales</taxon>
        <taxon>Micromonosporaceae</taxon>
        <taxon>Actinoplanes</taxon>
    </lineage>
</organism>